<sequence length="246" mass="26282">MRTVLYGLILVLLPVLLTLGGSALGATGKKAASKGKRATAKPAISKRGHTTHRRAVSRKGTAKSAVRNMGPLLEPVSVMPNGLTGLPILSLNVPTYPPPPPIPGTCANCTKPLLATAYSLIGTPYRWGGSSPSYGFDCSGFVRYVYQSNFSLALPTSAPAQFHVGVPVQKEELLPGDLVFFHHRRRGWHVGMYVGGGSFIHAPNRRKTVMVTPLSDPYFSVTYVGARRIPLADLEAVGSMDVETSN</sequence>
<evidence type="ECO:0000256" key="2">
    <source>
        <dbReference type="ARBA" id="ARBA00022670"/>
    </source>
</evidence>
<reference evidence="7 8" key="1">
    <citation type="submission" date="2020-10" db="EMBL/GenBank/DDBJ databases">
        <title>Complete genome sequence of Paludibaculum fermentans P105T, a facultatively anaerobic acidobacterium capable of dissimilatory Fe(III) reduction.</title>
        <authorList>
            <person name="Dedysh S.N."/>
            <person name="Beletsky A.V."/>
            <person name="Kulichevskaya I.S."/>
            <person name="Mardanov A.V."/>
            <person name="Ravin N.V."/>
        </authorList>
    </citation>
    <scope>NUCLEOTIDE SEQUENCE [LARGE SCALE GENOMIC DNA]</scope>
    <source>
        <strain evidence="7 8">P105</strain>
    </source>
</reference>
<dbReference type="GO" id="GO:0006508">
    <property type="term" value="P:proteolysis"/>
    <property type="evidence" value="ECO:0007669"/>
    <property type="project" value="UniProtKB-KW"/>
</dbReference>
<dbReference type="PANTHER" id="PTHR47053:SF1">
    <property type="entry name" value="MUREIN DD-ENDOPEPTIDASE MEPH-RELATED"/>
    <property type="match status" value="1"/>
</dbReference>
<evidence type="ECO:0000313" key="8">
    <source>
        <dbReference type="Proteomes" id="UP000593892"/>
    </source>
</evidence>
<dbReference type="Pfam" id="PF00877">
    <property type="entry name" value="NLPC_P60"/>
    <property type="match status" value="1"/>
</dbReference>
<organism evidence="7 8">
    <name type="scientific">Paludibaculum fermentans</name>
    <dbReference type="NCBI Taxonomy" id="1473598"/>
    <lineage>
        <taxon>Bacteria</taxon>
        <taxon>Pseudomonadati</taxon>
        <taxon>Acidobacteriota</taxon>
        <taxon>Terriglobia</taxon>
        <taxon>Bryobacterales</taxon>
        <taxon>Bryobacteraceae</taxon>
        <taxon>Paludibaculum</taxon>
    </lineage>
</organism>
<comment type="similarity">
    <text evidence="1">Belongs to the peptidase C40 family.</text>
</comment>
<evidence type="ECO:0000313" key="7">
    <source>
        <dbReference type="EMBL" id="QOY85799.1"/>
    </source>
</evidence>
<dbReference type="GO" id="GO:0008234">
    <property type="term" value="F:cysteine-type peptidase activity"/>
    <property type="evidence" value="ECO:0007669"/>
    <property type="project" value="UniProtKB-KW"/>
</dbReference>
<dbReference type="Proteomes" id="UP000593892">
    <property type="component" value="Chromosome"/>
</dbReference>
<keyword evidence="8" id="KW-1185">Reference proteome</keyword>
<dbReference type="InterPro" id="IPR000064">
    <property type="entry name" value="NLP_P60_dom"/>
</dbReference>
<evidence type="ECO:0000256" key="3">
    <source>
        <dbReference type="ARBA" id="ARBA00022801"/>
    </source>
</evidence>
<keyword evidence="4" id="KW-0788">Thiol protease</keyword>
<feature type="compositionally biased region" description="Basic residues" evidence="5">
    <location>
        <begin position="31"/>
        <end position="61"/>
    </location>
</feature>
<dbReference type="InterPro" id="IPR051202">
    <property type="entry name" value="Peptidase_C40"/>
</dbReference>
<accession>A0A7S7NME3</accession>
<dbReference type="PROSITE" id="PS51935">
    <property type="entry name" value="NLPC_P60"/>
    <property type="match status" value="1"/>
</dbReference>
<evidence type="ECO:0000256" key="5">
    <source>
        <dbReference type="SAM" id="MobiDB-lite"/>
    </source>
</evidence>
<dbReference type="EMBL" id="CP063849">
    <property type="protein sequence ID" value="QOY85799.1"/>
    <property type="molecule type" value="Genomic_DNA"/>
</dbReference>
<protein>
    <submittedName>
        <fullName evidence="7">C40 family peptidase</fullName>
    </submittedName>
</protein>
<keyword evidence="3" id="KW-0378">Hydrolase</keyword>
<feature type="region of interest" description="Disordered" evidence="5">
    <location>
        <begin position="26"/>
        <end position="61"/>
    </location>
</feature>
<name>A0A7S7NME3_PALFE</name>
<dbReference type="AlphaFoldDB" id="A0A7S7NME3"/>
<dbReference type="InterPro" id="IPR038765">
    <property type="entry name" value="Papain-like_cys_pep_sf"/>
</dbReference>
<dbReference type="Gene3D" id="3.90.1720.10">
    <property type="entry name" value="endopeptidase domain like (from Nostoc punctiforme)"/>
    <property type="match status" value="1"/>
</dbReference>
<feature type="domain" description="NlpC/P60" evidence="6">
    <location>
        <begin position="107"/>
        <end position="230"/>
    </location>
</feature>
<gene>
    <name evidence="7" type="ORF">IRI77_23630</name>
</gene>
<evidence type="ECO:0000256" key="1">
    <source>
        <dbReference type="ARBA" id="ARBA00007074"/>
    </source>
</evidence>
<evidence type="ECO:0000259" key="6">
    <source>
        <dbReference type="PROSITE" id="PS51935"/>
    </source>
</evidence>
<dbReference type="PANTHER" id="PTHR47053">
    <property type="entry name" value="MUREIN DD-ENDOPEPTIDASE MEPH-RELATED"/>
    <property type="match status" value="1"/>
</dbReference>
<proteinExistence type="inferred from homology"/>
<keyword evidence="2" id="KW-0645">Protease</keyword>
<evidence type="ECO:0000256" key="4">
    <source>
        <dbReference type="ARBA" id="ARBA00022807"/>
    </source>
</evidence>
<dbReference type="RefSeq" id="WP_194447468.1">
    <property type="nucleotide sequence ID" value="NZ_CP063849.1"/>
</dbReference>
<dbReference type="KEGG" id="pfer:IRI77_23630"/>
<dbReference type="SUPFAM" id="SSF54001">
    <property type="entry name" value="Cysteine proteinases"/>
    <property type="match status" value="1"/>
</dbReference>